<dbReference type="EMBL" id="JACYXI010000001">
    <property type="protein sequence ID" value="MBD8890338.1"/>
    <property type="molecule type" value="Genomic_DNA"/>
</dbReference>
<keyword evidence="1" id="KW-0812">Transmembrane</keyword>
<evidence type="ECO:0000256" key="1">
    <source>
        <dbReference type="SAM" id="Phobius"/>
    </source>
</evidence>
<reference evidence="3" key="1">
    <citation type="submission" date="2020-09" db="EMBL/GenBank/DDBJ databases">
        <title>The genome sequence of strain Labrenzia suaedae 4C16A.</title>
        <authorList>
            <person name="Liu Y."/>
        </authorList>
    </citation>
    <scope>NUCLEOTIDE SEQUENCE [LARGE SCALE GENOMIC DNA]</scope>
    <source>
        <strain evidence="3">4C16A</strain>
    </source>
</reference>
<gene>
    <name evidence="2" type="ORF">IG616_02170</name>
</gene>
<evidence type="ECO:0000313" key="3">
    <source>
        <dbReference type="Proteomes" id="UP000632063"/>
    </source>
</evidence>
<dbReference type="Proteomes" id="UP000632063">
    <property type="component" value="Unassembled WGS sequence"/>
</dbReference>
<accession>A0ABR9CHY7</accession>
<feature type="transmembrane region" description="Helical" evidence="1">
    <location>
        <begin position="152"/>
        <end position="169"/>
    </location>
</feature>
<proteinExistence type="predicted"/>
<protein>
    <submittedName>
        <fullName evidence="2">Uncharacterized protein</fullName>
    </submittedName>
</protein>
<comment type="caution">
    <text evidence="2">The sequence shown here is derived from an EMBL/GenBank/DDBJ whole genome shotgun (WGS) entry which is preliminary data.</text>
</comment>
<name>A0ABR9CHY7_9HYPH</name>
<evidence type="ECO:0000313" key="2">
    <source>
        <dbReference type="EMBL" id="MBD8890338.1"/>
    </source>
</evidence>
<keyword evidence="3" id="KW-1185">Reference proteome</keyword>
<keyword evidence="1" id="KW-1133">Transmembrane helix</keyword>
<feature type="transmembrane region" description="Helical" evidence="1">
    <location>
        <begin position="21"/>
        <end position="44"/>
    </location>
</feature>
<feature type="transmembrane region" description="Helical" evidence="1">
    <location>
        <begin position="90"/>
        <end position="111"/>
    </location>
</feature>
<dbReference type="RefSeq" id="WP_192145940.1">
    <property type="nucleotide sequence ID" value="NZ_JACYXI010000001.1"/>
</dbReference>
<feature type="transmembrane region" description="Helical" evidence="1">
    <location>
        <begin position="56"/>
        <end position="78"/>
    </location>
</feature>
<keyword evidence="1" id="KW-0472">Membrane</keyword>
<sequence length="172" mass="18711">MTDAARTRHRPPARKARPVHPMSPLLFAVLWCILITGLAGFQLWRSGDALSERSLAVILIFAAGSFAGALFARAFCALCGLFRTQPSARFAAMLIGLSTGTVGLSALLHYLQYQSYYSQWHSSPFSRDGLSEIIMTGASSGYIFLVEATPLLLPWGLILLLGAAWDYAVSTR</sequence>
<organism evidence="2 3">
    <name type="scientific">Roseibium litorale</name>
    <dbReference type="NCBI Taxonomy" id="2803841"/>
    <lineage>
        <taxon>Bacteria</taxon>
        <taxon>Pseudomonadati</taxon>
        <taxon>Pseudomonadota</taxon>
        <taxon>Alphaproteobacteria</taxon>
        <taxon>Hyphomicrobiales</taxon>
        <taxon>Stappiaceae</taxon>
        <taxon>Roseibium</taxon>
    </lineage>
</organism>
<reference evidence="2 3" key="2">
    <citation type="journal article" date="2021" name="Int. J. Syst. Evol. Microbiol.">
        <title>Roseibium litorale sp. nov., isolated from a tidal flat sediment and proposal for the reclassification of Labrenzia polysiphoniae as Roseibium polysiphoniae comb. nov.</title>
        <authorList>
            <person name="Liu Y."/>
            <person name="Pei T."/>
            <person name="Du J."/>
            <person name="Chao M."/>
            <person name="Deng M.R."/>
            <person name="Zhu H."/>
        </authorList>
    </citation>
    <scope>NUCLEOTIDE SEQUENCE [LARGE SCALE GENOMIC DNA]</scope>
    <source>
        <strain evidence="2 3">4C16A</strain>
    </source>
</reference>